<name>A0A9P7DKC0_9AGAM</name>
<sequence length="226" mass="25612">MQLWNVETNQPIGTPLHGHIYMWDVSAILKEAGLPGTAPKLKGAPRIPPGFFDDALREANLRIRLSQSHGPHGHSIPVPRQRTLSRFPSFWRRSKSHGETGHHTRPRSHPLSWTRNLVSGILRRRDGSDMELREVEVPYTAGKEIITLERSQLPARLDLPKSMPRNHHSYPLHRRIPPSLVPPLRHQEHPRVLISPVLDGALVSWAGFAVCLFRTQTVTISEATLF</sequence>
<keyword evidence="2" id="KW-1185">Reference proteome</keyword>
<gene>
    <name evidence="1" type="ORF">HD556DRAFT_264414</name>
</gene>
<dbReference type="RefSeq" id="XP_041162250.1">
    <property type="nucleotide sequence ID" value="XM_041310066.1"/>
</dbReference>
<dbReference type="OrthoDB" id="2692121at2759"/>
<organism evidence="1 2">
    <name type="scientific">Suillus plorans</name>
    <dbReference type="NCBI Taxonomy" id="116603"/>
    <lineage>
        <taxon>Eukaryota</taxon>
        <taxon>Fungi</taxon>
        <taxon>Dikarya</taxon>
        <taxon>Basidiomycota</taxon>
        <taxon>Agaricomycotina</taxon>
        <taxon>Agaricomycetes</taxon>
        <taxon>Agaricomycetidae</taxon>
        <taxon>Boletales</taxon>
        <taxon>Suillineae</taxon>
        <taxon>Suillaceae</taxon>
        <taxon>Suillus</taxon>
    </lineage>
</organism>
<evidence type="ECO:0000313" key="2">
    <source>
        <dbReference type="Proteomes" id="UP000719766"/>
    </source>
</evidence>
<dbReference type="GeneID" id="64603830"/>
<dbReference type="Proteomes" id="UP000719766">
    <property type="component" value="Unassembled WGS sequence"/>
</dbReference>
<protein>
    <submittedName>
        <fullName evidence="1">Uncharacterized protein</fullName>
    </submittedName>
</protein>
<dbReference type="AlphaFoldDB" id="A0A9P7DKC0"/>
<accession>A0A9P7DKC0</accession>
<reference evidence="1" key="1">
    <citation type="journal article" date="2020" name="New Phytol.">
        <title>Comparative genomics reveals dynamic genome evolution in host specialist ectomycorrhizal fungi.</title>
        <authorList>
            <person name="Lofgren L.A."/>
            <person name="Nguyen N.H."/>
            <person name="Vilgalys R."/>
            <person name="Ruytinx J."/>
            <person name="Liao H.L."/>
            <person name="Branco S."/>
            <person name="Kuo A."/>
            <person name="LaButti K."/>
            <person name="Lipzen A."/>
            <person name="Andreopoulos W."/>
            <person name="Pangilinan J."/>
            <person name="Riley R."/>
            <person name="Hundley H."/>
            <person name="Na H."/>
            <person name="Barry K."/>
            <person name="Grigoriev I.V."/>
            <person name="Stajich J.E."/>
            <person name="Kennedy P.G."/>
        </authorList>
    </citation>
    <scope>NUCLEOTIDE SEQUENCE</scope>
    <source>
        <strain evidence="1">S12</strain>
    </source>
</reference>
<proteinExistence type="predicted"/>
<dbReference type="EMBL" id="JABBWE010000017">
    <property type="protein sequence ID" value="KAG1796979.1"/>
    <property type="molecule type" value="Genomic_DNA"/>
</dbReference>
<comment type="caution">
    <text evidence="1">The sequence shown here is derived from an EMBL/GenBank/DDBJ whole genome shotgun (WGS) entry which is preliminary data.</text>
</comment>
<evidence type="ECO:0000313" key="1">
    <source>
        <dbReference type="EMBL" id="KAG1796979.1"/>
    </source>
</evidence>